<feature type="compositionally biased region" description="Pro residues" evidence="1">
    <location>
        <begin position="1"/>
        <end position="14"/>
    </location>
</feature>
<dbReference type="EMBL" id="SGXD01000001">
    <property type="protein sequence ID" value="RZS91411.1"/>
    <property type="molecule type" value="Genomic_DNA"/>
</dbReference>
<keyword evidence="3" id="KW-1185">Reference proteome</keyword>
<evidence type="ECO:0000313" key="3">
    <source>
        <dbReference type="Proteomes" id="UP000293638"/>
    </source>
</evidence>
<accession>A0A4Q7NVX2</accession>
<dbReference type="Proteomes" id="UP000293638">
    <property type="component" value="Unassembled WGS sequence"/>
</dbReference>
<protein>
    <submittedName>
        <fullName evidence="2">Uncharacterized protein</fullName>
    </submittedName>
</protein>
<organism evidence="2 3">
    <name type="scientific">Motilibacter rhizosphaerae</name>
    <dbReference type="NCBI Taxonomy" id="598652"/>
    <lineage>
        <taxon>Bacteria</taxon>
        <taxon>Bacillati</taxon>
        <taxon>Actinomycetota</taxon>
        <taxon>Actinomycetes</taxon>
        <taxon>Motilibacterales</taxon>
        <taxon>Motilibacteraceae</taxon>
        <taxon>Motilibacter</taxon>
    </lineage>
</organism>
<dbReference type="AlphaFoldDB" id="A0A4Q7NVX2"/>
<feature type="region of interest" description="Disordered" evidence="1">
    <location>
        <begin position="1"/>
        <end position="27"/>
    </location>
</feature>
<sequence>MPPDTSPQTAPVPRPRAGAGAVPHDQPDWHGLWVEALDELELEVDRAEALLRADHLPGSALPGTGAWRPPSLPPIPPDLVDRARGIHARQLDIASGMTRRLGDLAKQATLTGKLETGRERPRPLLVDRAC</sequence>
<evidence type="ECO:0000256" key="1">
    <source>
        <dbReference type="SAM" id="MobiDB-lite"/>
    </source>
</evidence>
<dbReference type="RefSeq" id="WP_165400101.1">
    <property type="nucleotide sequence ID" value="NZ_SGXD01000001.1"/>
</dbReference>
<gene>
    <name evidence="2" type="ORF">EV189_0652</name>
</gene>
<comment type="caution">
    <text evidence="2">The sequence shown here is derived from an EMBL/GenBank/DDBJ whole genome shotgun (WGS) entry which is preliminary data.</text>
</comment>
<name>A0A4Q7NVX2_9ACTN</name>
<reference evidence="2 3" key="1">
    <citation type="submission" date="2019-02" db="EMBL/GenBank/DDBJ databases">
        <title>Genomic Encyclopedia of Type Strains, Phase IV (KMG-IV): sequencing the most valuable type-strain genomes for metagenomic binning, comparative biology and taxonomic classification.</title>
        <authorList>
            <person name="Goeker M."/>
        </authorList>
    </citation>
    <scope>NUCLEOTIDE SEQUENCE [LARGE SCALE GENOMIC DNA]</scope>
    <source>
        <strain evidence="2 3">DSM 45622</strain>
    </source>
</reference>
<evidence type="ECO:0000313" key="2">
    <source>
        <dbReference type="EMBL" id="RZS91411.1"/>
    </source>
</evidence>
<proteinExistence type="predicted"/>